<dbReference type="InterPro" id="IPR000847">
    <property type="entry name" value="LysR_HTH_N"/>
</dbReference>
<dbReference type="Pfam" id="PF00126">
    <property type="entry name" value="HTH_1"/>
    <property type="match status" value="1"/>
</dbReference>
<comment type="similarity">
    <text evidence="1">Belongs to the LysR transcriptional regulatory family.</text>
</comment>
<sequence>MGVKSKTEDLENFITVVESGSFTRAANLQNTQVAKVSRSVARLEKELEVTLLNRSTRRIELTEEGHLLLQYAKEGLSALNRGEEALNNLKGAPKGKLRVDAASPFLIHQIIPYIEDFQLAYPDIQLDLISNENIVDLIEKKTDVAIRIGKLADSNLHAKRLGNSQLHLVASPRYLAKYQAPTSVAELSKHKLIGFADSPKLNNWYLSEKITIKPYLTASNGEALRQLVLNGNGIALLSNFMIRKDLDSNRLIEVLPHVVMSPNPREEINAVYYKNSAVSSRIAAFISFFSKKFSL</sequence>
<reference evidence="6 7" key="1">
    <citation type="submission" date="2020-01" db="EMBL/GenBank/DDBJ databases">
        <authorList>
            <person name="Chen J."/>
            <person name="Zhu S."/>
            <person name="Yang J."/>
        </authorList>
    </citation>
    <scope>NUCLEOTIDE SEQUENCE [LARGE SCALE GENOMIC DNA]</scope>
    <source>
        <strain evidence="6 7">345S023</strain>
    </source>
</reference>
<protein>
    <submittedName>
        <fullName evidence="6">LysR family transcriptional regulator</fullName>
    </submittedName>
</protein>
<dbReference type="SUPFAM" id="SSF46785">
    <property type="entry name" value="Winged helix' DNA-binding domain"/>
    <property type="match status" value="1"/>
</dbReference>
<evidence type="ECO:0000256" key="3">
    <source>
        <dbReference type="ARBA" id="ARBA00023125"/>
    </source>
</evidence>
<dbReference type="Gene3D" id="1.10.10.10">
    <property type="entry name" value="Winged helix-like DNA-binding domain superfamily/Winged helix DNA-binding domain"/>
    <property type="match status" value="1"/>
</dbReference>
<dbReference type="InterPro" id="IPR058163">
    <property type="entry name" value="LysR-type_TF_proteobact-type"/>
</dbReference>
<dbReference type="EMBL" id="JAAAWN010000015">
    <property type="protein sequence ID" value="NDV91959.1"/>
    <property type="molecule type" value="Genomic_DNA"/>
</dbReference>
<dbReference type="InterPro" id="IPR036388">
    <property type="entry name" value="WH-like_DNA-bd_sf"/>
</dbReference>
<dbReference type="GO" id="GO:0006351">
    <property type="term" value="P:DNA-templated transcription"/>
    <property type="evidence" value="ECO:0007669"/>
    <property type="project" value="TreeGrafter"/>
</dbReference>
<dbReference type="SUPFAM" id="SSF53850">
    <property type="entry name" value="Periplasmic binding protein-like II"/>
    <property type="match status" value="1"/>
</dbReference>
<dbReference type="InterPro" id="IPR036390">
    <property type="entry name" value="WH_DNA-bd_sf"/>
</dbReference>
<keyword evidence="2" id="KW-0805">Transcription regulation</keyword>
<comment type="caution">
    <text evidence="6">The sequence shown here is derived from an EMBL/GenBank/DDBJ whole genome shotgun (WGS) entry which is preliminary data.</text>
</comment>
<evidence type="ECO:0000256" key="4">
    <source>
        <dbReference type="ARBA" id="ARBA00023163"/>
    </source>
</evidence>
<organism evidence="6 7">
    <name type="scientific">Alteromonas profundi</name>
    <dbReference type="NCBI Taxonomy" id="2696062"/>
    <lineage>
        <taxon>Bacteria</taxon>
        <taxon>Pseudomonadati</taxon>
        <taxon>Pseudomonadota</taxon>
        <taxon>Gammaproteobacteria</taxon>
        <taxon>Alteromonadales</taxon>
        <taxon>Alteromonadaceae</taxon>
        <taxon>Alteromonas/Salinimonas group</taxon>
        <taxon>Alteromonas</taxon>
    </lineage>
</organism>
<proteinExistence type="inferred from homology"/>
<dbReference type="Pfam" id="PF03466">
    <property type="entry name" value="LysR_substrate"/>
    <property type="match status" value="1"/>
</dbReference>
<keyword evidence="3" id="KW-0238">DNA-binding</keyword>
<evidence type="ECO:0000313" key="7">
    <source>
        <dbReference type="Proteomes" id="UP000470213"/>
    </source>
</evidence>
<dbReference type="InterPro" id="IPR005119">
    <property type="entry name" value="LysR_subst-bd"/>
</dbReference>
<dbReference type="Gene3D" id="3.40.190.10">
    <property type="entry name" value="Periplasmic binding protein-like II"/>
    <property type="match status" value="2"/>
</dbReference>
<dbReference type="AlphaFoldDB" id="A0A7X5LMD0"/>
<keyword evidence="4" id="KW-0804">Transcription</keyword>
<dbReference type="PANTHER" id="PTHR30537:SF20">
    <property type="entry name" value="TRANSCRIPTIONAL REGULATORY PROTEIN"/>
    <property type="match status" value="1"/>
</dbReference>
<name>A0A7X5LMD0_9ALTE</name>
<dbReference type="Proteomes" id="UP000470213">
    <property type="component" value="Unassembled WGS sequence"/>
</dbReference>
<evidence type="ECO:0000256" key="2">
    <source>
        <dbReference type="ARBA" id="ARBA00023015"/>
    </source>
</evidence>
<dbReference type="PROSITE" id="PS50931">
    <property type="entry name" value="HTH_LYSR"/>
    <property type="match status" value="1"/>
</dbReference>
<evidence type="ECO:0000313" key="6">
    <source>
        <dbReference type="EMBL" id="NDV91959.1"/>
    </source>
</evidence>
<keyword evidence="7" id="KW-1185">Reference proteome</keyword>
<evidence type="ECO:0000256" key="1">
    <source>
        <dbReference type="ARBA" id="ARBA00009437"/>
    </source>
</evidence>
<dbReference type="FunFam" id="1.10.10.10:FF:000001">
    <property type="entry name" value="LysR family transcriptional regulator"/>
    <property type="match status" value="1"/>
</dbReference>
<feature type="domain" description="HTH lysR-type" evidence="5">
    <location>
        <begin position="1"/>
        <end position="62"/>
    </location>
</feature>
<dbReference type="GO" id="GO:0003700">
    <property type="term" value="F:DNA-binding transcription factor activity"/>
    <property type="evidence" value="ECO:0007669"/>
    <property type="project" value="InterPro"/>
</dbReference>
<evidence type="ECO:0000259" key="5">
    <source>
        <dbReference type="PROSITE" id="PS50931"/>
    </source>
</evidence>
<accession>A0A7X5LMD0</accession>
<dbReference type="RefSeq" id="WP_163086148.1">
    <property type="nucleotide sequence ID" value="NZ_JAAAWN010000015.1"/>
</dbReference>
<gene>
    <name evidence="6" type="ORF">GTH32_12300</name>
</gene>
<dbReference type="PANTHER" id="PTHR30537">
    <property type="entry name" value="HTH-TYPE TRANSCRIPTIONAL REGULATOR"/>
    <property type="match status" value="1"/>
</dbReference>
<dbReference type="GO" id="GO:0043565">
    <property type="term" value="F:sequence-specific DNA binding"/>
    <property type="evidence" value="ECO:0007669"/>
    <property type="project" value="TreeGrafter"/>
</dbReference>